<evidence type="ECO:0000256" key="3">
    <source>
        <dbReference type="ARBA" id="ARBA00022555"/>
    </source>
</evidence>
<reference evidence="14 15" key="1">
    <citation type="submission" date="2023-12" db="EMBL/GenBank/DDBJ databases">
        <title>Baltic Sea Cyanobacteria.</title>
        <authorList>
            <person name="Delbaje E."/>
            <person name="Fewer D.P."/>
            <person name="Shishido T.K."/>
        </authorList>
    </citation>
    <scope>NUCLEOTIDE SEQUENCE [LARGE SCALE GENOMIC DNA]</scope>
    <source>
        <strain evidence="14 15">UHCC 0281</strain>
    </source>
</reference>
<feature type="domain" description="Poly A polymerase head" evidence="12">
    <location>
        <begin position="34"/>
        <end position="151"/>
    </location>
</feature>
<evidence type="ECO:0000259" key="13">
    <source>
        <dbReference type="Pfam" id="PF12627"/>
    </source>
</evidence>
<sequence length="294" mass="31206">MACEPGRQVSELWRALAPERWPVAPNQFPAGTALVGGAVRDGLLGRLSAQPDLDLVVPGDAIDLARQLGRRCGGTCVVLDQERSIARLVLEGWTIDLARCAGDVLTADLGRRDYTVNAIALPLEDAAGGSNEAADSQLIDPCGGLADLAAGHMVAISEANLLDDPLRLLRGVRLACDLDFAIAPATWELIRRHRQRITAVAGERVLAELERLAASGQGHRGLAQALEAGLLQPWGAADGSEALLQPLGPERPERCGLTSDEAAWALPLARLAAVLDGRALEGLRASRRLQQRCE</sequence>
<keyword evidence="4 11" id="KW-0808">Transferase</keyword>
<dbReference type="Gene3D" id="1.10.3090.10">
    <property type="entry name" value="cca-adding enzyme, domain 2"/>
    <property type="match status" value="1"/>
</dbReference>
<proteinExistence type="inferred from homology"/>
<dbReference type="EMBL" id="JAYGHY010000122">
    <property type="protein sequence ID" value="MEA5444198.1"/>
    <property type="molecule type" value="Genomic_DNA"/>
</dbReference>
<evidence type="ECO:0000259" key="12">
    <source>
        <dbReference type="Pfam" id="PF01743"/>
    </source>
</evidence>
<dbReference type="Gene3D" id="3.30.460.10">
    <property type="entry name" value="Beta Polymerase, domain 2"/>
    <property type="match status" value="1"/>
</dbReference>
<name>A0ABU5T0L3_9CYAN</name>
<evidence type="ECO:0000256" key="9">
    <source>
        <dbReference type="ARBA" id="ARBA00022842"/>
    </source>
</evidence>
<evidence type="ECO:0000256" key="11">
    <source>
        <dbReference type="RuleBase" id="RU003953"/>
    </source>
</evidence>
<dbReference type="InterPro" id="IPR043519">
    <property type="entry name" value="NT_sf"/>
</dbReference>
<dbReference type="InterPro" id="IPR032828">
    <property type="entry name" value="PolyA_RNA-bd"/>
</dbReference>
<evidence type="ECO:0000256" key="2">
    <source>
        <dbReference type="ARBA" id="ARBA00007265"/>
    </source>
</evidence>
<dbReference type="SUPFAM" id="SSF81301">
    <property type="entry name" value="Nucleotidyltransferase"/>
    <property type="match status" value="1"/>
</dbReference>
<evidence type="ECO:0000256" key="4">
    <source>
        <dbReference type="ARBA" id="ARBA00022679"/>
    </source>
</evidence>
<keyword evidence="10 11" id="KW-0694">RNA-binding</keyword>
<evidence type="ECO:0000256" key="10">
    <source>
        <dbReference type="ARBA" id="ARBA00022884"/>
    </source>
</evidence>
<keyword evidence="9" id="KW-0460">Magnesium</keyword>
<evidence type="ECO:0000313" key="14">
    <source>
        <dbReference type="EMBL" id="MEA5444198.1"/>
    </source>
</evidence>
<accession>A0ABU5T0L3</accession>
<evidence type="ECO:0000256" key="6">
    <source>
        <dbReference type="ARBA" id="ARBA00022695"/>
    </source>
</evidence>
<dbReference type="InterPro" id="IPR050124">
    <property type="entry name" value="tRNA_CCA-adding_enzyme"/>
</dbReference>
<keyword evidence="5" id="KW-0819">tRNA processing</keyword>
<feature type="domain" description="tRNA nucleotidyltransferase/poly(A) polymerase RNA and SrmB- binding" evidence="13">
    <location>
        <begin position="179"/>
        <end position="233"/>
    </location>
</feature>
<keyword evidence="15" id="KW-1185">Reference proteome</keyword>
<keyword evidence="8" id="KW-0547">Nucleotide-binding</keyword>
<protein>
    <submittedName>
        <fullName evidence="14">CCA tRNA nucleotidyltransferase</fullName>
    </submittedName>
</protein>
<organism evidence="14 15">
    <name type="scientific">Cyanobium gracile UHCC 0281</name>
    <dbReference type="NCBI Taxonomy" id="3110309"/>
    <lineage>
        <taxon>Bacteria</taxon>
        <taxon>Bacillati</taxon>
        <taxon>Cyanobacteriota</taxon>
        <taxon>Cyanophyceae</taxon>
        <taxon>Synechococcales</taxon>
        <taxon>Prochlorococcaceae</taxon>
        <taxon>Cyanobium</taxon>
    </lineage>
</organism>
<dbReference type="InterPro" id="IPR002646">
    <property type="entry name" value="PolA_pol_head_dom"/>
</dbReference>
<dbReference type="PANTHER" id="PTHR47545:SF2">
    <property type="entry name" value="CC-ADDING TRNA NUCLEOTIDYLTRANSFERASE"/>
    <property type="match status" value="1"/>
</dbReference>
<keyword evidence="6" id="KW-0548">Nucleotidyltransferase</keyword>
<dbReference type="Proteomes" id="UP001302329">
    <property type="component" value="Unassembled WGS sequence"/>
</dbReference>
<dbReference type="SUPFAM" id="SSF81891">
    <property type="entry name" value="Poly A polymerase C-terminal region-like"/>
    <property type="match status" value="1"/>
</dbReference>
<dbReference type="Pfam" id="PF12627">
    <property type="entry name" value="PolyA_pol_RNAbd"/>
    <property type="match status" value="1"/>
</dbReference>
<evidence type="ECO:0000256" key="8">
    <source>
        <dbReference type="ARBA" id="ARBA00022741"/>
    </source>
</evidence>
<comment type="similarity">
    <text evidence="2 11">Belongs to the tRNA nucleotidyltransferase/poly(A) polymerase family.</text>
</comment>
<feature type="non-terminal residue" evidence="14">
    <location>
        <position position="294"/>
    </location>
</feature>
<evidence type="ECO:0000256" key="7">
    <source>
        <dbReference type="ARBA" id="ARBA00022723"/>
    </source>
</evidence>
<keyword evidence="3" id="KW-0820">tRNA-binding</keyword>
<dbReference type="CDD" id="cd05398">
    <property type="entry name" value="NT_ClassII-CCAase"/>
    <property type="match status" value="1"/>
</dbReference>
<dbReference type="PANTHER" id="PTHR47545">
    <property type="entry name" value="MULTIFUNCTIONAL CCA PROTEIN"/>
    <property type="match status" value="1"/>
</dbReference>
<comment type="caution">
    <text evidence="14">The sequence shown here is derived from an EMBL/GenBank/DDBJ whole genome shotgun (WGS) entry which is preliminary data.</text>
</comment>
<evidence type="ECO:0000313" key="15">
    <source>
        <dbReference type="Proteomes" id="UP001302329"/>
    </source>
</evidence>
<dbReference type="Pfam" id="PF01743">
    <property type="entry name" value="PolyA_pol"/>
    <property type="match status" value="1"/>
</dbReference>
<dbReference type="RefSeq" id="WP_323358125.1">
    <property type="nucleotide sequence ID" value="NZ_JAYGHY010000122.1"/>
</dbReference>
<gene>
    <name evidence="14" type="ORF">VB739_16705</name>
</gene>
<keyword evidence="7" id="KW-0479">Metal-binding</keyword>
<comment type="cofactor">
    <cofactor evidence="1">
        <name>Mg(2+)</name>
        <dbReference type="ChEBI" id="CHEBI:18420"/>
    </cofactor>
</comment>
<evidence type="ECO:0000256" key="5">
    <source>
        <dbReference type="ARBA" id="ARBA00022694"/>
    </source>
</evidence>
<evidence type="ECO:0000256" key="1">
    <source>
        <dbReference type="ARBA" id="ARBA00001946"/>
    </source>
</evidence>